<dbReference type="AlphaFoldDB" id="A0A1Y2CNU3"/>
<accession>A0A1Y2CNU3</accession>
<dbReference type="Proteomes" id="UP000193642">
    <property type="component" value="Unassembled WGS sequence"/>
</dbReference>
<gene>
    <name evidence="1" type="ORF">BCR33DRAFT_42180</name>
</gene>
<reference evidence="1 2" key="1">
    <citation type="submission" date="2016-07" db="EMBL/GenBank/DDBJ databases">
        <title>Pervasive Adenine N6-methylation of Active Genes in Fungi.</title>
        <authorList>
            <consortium name="DOE Joint Genome Institute"/>
            <person name="Mondo S.J."/>
            <person name="Dannebaum R.O."/>
            <person name="Kuo R.C."/>
            <person name="Labutti K."/>
            <person name="Haridas S."/>
            <person name="Kuo A."/>
            <person name="Salamov A."/>
            <person name="Ahrendt S.R."/>
            <person name="Lipzen A."/>
            <person name="Sullivan W."/>
            <person name="Andreopoulos W.B."/>
            <person name="Clum A."/>
            <person name="Lindquist E."/>
            <person name="Daum C."/>
            <person name="Ramamoorthy G.K."/>
            <person name="Gryganskyi A."/>
            <person name="Culley D."/>
            <person name="Magnuson J.K."/>
            <person name="James T.Y."/>
            <person name="O'Malley M.A."/>
            <person name="Stajich J.E."/>
            <person name="Spatafora J.W."/>
            <person name="Visel A."/>
            <person name="Grigoriev I.V."/>
        </authorList>
    </citation>
    <scope>NUCLEOTIDE SEQUENCE [LARGE SCALE GENOMIC DNA]</scope>
    <source>
        <strain evidence="1 2">JEL800</strain>
    </source>
</reference>
<protein>
    <submittedName>
        <fullName evidence="1">Uncharacterized protein</fullName>
    </submittedName>
</protein>
<keyword evidence="2" id="KW-1185">Reference proteome</keyword>
<proteinExistence type="predicted"/>
<sequence>MHYSRLYFDSNLLHGKYPFNRLETLTSLLPHSHAVFYSLIYQRITVSVHKLFDDLQQSHTLTQYPPRLSPKLLFHYRPKIPNSHFQP</sequence>
<organism evidence="1 2">
    <name type="scientific">Rhizoclosmatium globosum</name>
    <dbReference type="NCBI Taxonomy" id="329046"/>
    <lineage>
        <taxon>Eukaryota</taxon>
        <taxon>Fungi</taxon>
        <taxon>Fungi incertae sedis</taxon>
        <taxon>Chytridiomycota</taxon>
        <taxon>Chytridiomycota incertae sedis</taxon>
        <taxon>Chytridiomycetes</taxon>
        <taxon>Chytridiales</taxon>
        <taxon>Chytriomycetaceae</taxon>
        <taxon>Rhizoclosmatium</taxon>
    </lineage>
</organism>
<comment type="caution">
    <text evidence="1">The sequence shown here is derived from an EMBL/GenBank/DDBJ whole genome shotgun (WGS) entry which is preliminary data.</text>
</comment>
<evidence type="ECO:0000313" key="1">
    <source>
        <dbReference type="EMBL" id="ORY48701.1"/>
    </source>
</evidence>
<evidence type="ECO:0000313" key="2">
    <source>
        <dbReference type="Proteomes" id="UP000193642"/>
    </source>
</evidence>
<dbReference type="EMBL" id="MCGO01000011">
    <property type="protein sequence ID" value="ORY48701.1"/>
    <property type="molecule type" value="Genomic_DNA"/>
</dbReference>
<name>A0A1Y2CNU3_9FUNG</name>